<evidence type="ECO:0000256" key="1">
    <source>
        <dbReference type="SAM" id="MobiDB-lite"/>
    </source>
</evidence>
<dbReference type="Pfam" id="PF18803">
    <property type="entry name" value="CxC2"/>
    <property type="match status" value="1"/>
</dbReference>
<dbReference type="Proteomes" id="UP001465976">
    <property type="component" value="Unassembled WGS sequence"/>
</dbReference>
<dbReference type="InterPro" id="IPR040521">
    <property type="entry name" value="KDZ"/>
</dbReference>
<dbReference type="EMBL" id="JBAHYK010001979">
    <property type="protein sequence ID" value="KAL0566195.1"/>
    <property type="molecule type" value="Genomic_DNA"/>
</dbReference>
<evidence type="ECO:0000259" key="3">
    <source>
        <dbReference type="Pfam" id="PF18803"/>
    </source>
</evidence>
<keyword evidence="2" id="KW-0812">Transmembrane</keyword>
<keyword evidence="2" id="KW-0472">Membrane</keyword>
<proteinExistence type="predicted"/>
<name>A0ABR3ETT8_9AGAR</name>
<sequence>MGKSKASKDKKRKAIVYKSSQANASFTHIEVHNTKHSISKTTTARLVEKPAEGSHQEWGNEGFDGGSWDDRWEEFGLGSMPGGWDSEREPEEISEKPRPAEPGNIKDNPLATWKEIHRDKYLDWNLATEGRGRIYHQNPMCSSCGASEADLRCLDCFALRMVCKPCMLRKHGDTPLHRPQEWTKNFFQSISLRTLGSRIYLGHGPGMRCPYPQIQSEFTVLHCNGIHIVALDFCGCEGAPERHLQLMEIGWWPASYKEPRTAATFELLRKFHIINLQCQTPPTDFYRSLEQITDGSCLSKIPDRSQQWMWILREYRNVKMAKRCGRGHAPSGMAGTAYGEATVPCRACPDPACNLPAGWDKVPPEDQYLYGLFLSQDANFKQKARSRPNDSKDPPLGPGWGCFVPNDIYIQEVAKHTNQQEISHCAGFKAIAHANTKKSKGLRATGIGAVSCARHGTFRPNGMGDLQFGERYSNMDFIGLFSIIGLHMLSLFFFSYDIACQWAVNFWTRMAEFPEPMHIPSTAKVIFKVPKFHLVAHGLRCLAKFAFCYTEGAAK</sequence>
<evidence type="ECO:0000313" key="4">
    <source>
        <dbReference type="EMBL" id="KAL0566195.1"/>
    </source>
</evidence>
<accession>A0ABR3ETT8</accession>
<organism evidence="4 5">
    <name type="scientific">Marasmius crinis-equi</name>
    <dbReference type="NCBI Taxonomy" id="585013"/>
    <lineage>
        <taxon>Eukaryota</taxon>
        <taxon>Fungi</taxon>
        <taxon>Dikarya</taxon>
        <taxon>Basidiomycota</taxon>
        <taxon>Agaricomycotina</taxon>
        <taxon>Agaricomycetes</taxon>
        <taxon>Agaricomycetidae</taxon>
        <taxon>Agaricales</taxon>
        <taxon>Marasmiineae</taxon>
        <taxon>Marasmiaceae</taxon>
        <taxon>Marasmius</taxon>
    </lineage>
</organism>
<comment type="caution">
    <text evidence="4">The sequence shown here is derived from an EMBL/GenBank/DDBJ whole genome shotgun (WGS) entry which is preliminary data.</text>
</comment>
<feature type="non-terminal residue" evidence="4">
    <location>
        <position position="555"/>
    </location>
</feature>
<feature type="region of interest" description="Disordered" evidence="1">
    <location>
        <begin position="78"/>
        <end position="108"/>
    </location>
</feature>
<keyword evidence="2" id="KW-1133">Transmembrane helix</keyword>
<dbReference type="InterPro" id="IPR041457">
    <property type="entry name" value="CxC2_KDZ-assoc"/>
</dbReference>
<evidence type="ECO:0000256" key="2">
    <source>
        <dbReference type="SAM" id="Phobius"/>
    </source>
</evidence>
<protein>
    <recommendedName>
        <fullName evidence="3">CxC2-like cysteine cluster KDZ transposase-associated domain-containing protein</fullName>
    </recommendedName>
</protein>
<keyword evidence="5" id="KW-1185">Reference proteome</keyword>
<feature type="compositionally biased region" description="Basic and acidic residues" evidence="1">
    <location>
        <begin position="85"/>
        <end position="99"/>
    </location>
</feature>
<feature type="transmembrane region" description="Helical" evidence="2">
    <location>
        <begin position="477"/>
        <end position="496"/>
    </location>
</feature>
<evidence type="ECO:0000313" key="5">
    <source>
        <dbReference type="Proteomes" id="UP001465976"/>
    </source>
</evidence>
<feature type="domain" description="CxC2-like cysteine cluster KDZ transposase-associated" evidence="3">
    <location>
        <begin position="192"/>
        <end position="295"/>
    </location>
</feature>
<gene>
    <name evidence="4" type="ORF">V5O48_015816</name>
</gene>
<dbReference type="Pfam" id="PF18758">
    <property type="entry name" value="KDZ"/>
    <property type="match status" value="1"/>
</dbReference>
<reference evidence="4 5" key="1">
    <citation type="submission" date="2024-02" db="EMBL/GenBank/DDBJ databases">
        <title>A draft genome for the cacao thread blight pathogen Marasmius crinis-equi.</title>
        <authorList>
            <person name="Cohen S.P."/>
            <person name="Baruah I.K."/>
            <person name="Amoako-Attah I."/>
            <person name="Bukari Y."/>
            <person name="Meinhardt L.W."/>
            <person name="Bailey B.A."/>
        </authorList>
    </citation>
    <scope>NUCLEOTIDE SEQUENCE [LARGE SCALE GENOMIC DNA]</scope>
    <source>
        <strain evidence="4 5">GH-76</strain>
    </source>
</reference>